<dbReference type="PANTHER" id="PTHR30483">
    <property type="entry name" value="LEUCINE-SPECIFIC-BINDING PROTEIN"/>
    <property type="match status" value="1"/>
</dbReference>
<dbReference type="GO" id="GO:0004190">
    <property type="term" value="F:aspartic-type endopeptidase activity"/>
    <property type="evidence" value="ECO:0007669"/>
    <property type="project" value="InterPro"/>
</dbReference>
<dbReference type="Pfam" id="PF13458">
    <property type="entry name" value="Peripla_BP_6"/>
    <property type="match status" value="1"/>
</dbReference>
<dbReference type="EMBL" id="PTJA01000008">
    <property type="protein sequence ID" value="PPK80012.1"/>
    <property type="molecule type" value="Genomic_DNA"/>
</dbReference>
<dbReference type="RefSeq" id="WP_170072419.1">
    <property type="nucleotide sequence ID" value="NZ_PTJA01000008.1"/>
</dbReference>
<dbReference type="PROSITE" id="PS00141">
    <property type="entry name" value="ASP_PROTEASE"/>
    <property type="match status" value="1"/>
</dbReference>
<dbReference type="InterPro" id="IPR051010">
    <property type="entry name" value="BCAA_transport"/>
</dbReference>
<comment type="similarity">
    <text evidence="1">Belongs to the leucine-binding protein family.</text>
</comment>
<evidence type="ECO:0000259" key="4">
    <source>
        <dbReference type="Pfam" id="PF13458"/>
    </source>
</evidence>
<dbReference type="AlphaFoldDB" id="A0A2S6HR50"/>
<dbReference type="InterPro" id="IPR001969">
    <property type="entry name" value="Aspartic_peptidase_AS"/>
</dbReference>
<gene>
    <name evidence="5" type="ORF">BXY41_108237</name>
</gene>
<dbReference type="GO" id="GO:0006508">
    <property type="term" value="P:proteolysis"/>
    <property type="evidence" value="ECO:0007669"/>
    <property type="project" value="InterPro"/>
</dbReference>
<dbReference type="InterPro" id="IPR028081">
    <property type="entry name" value="Leu-bd"/>
</dbReference>
<sequence>MKKIISLALAASMMASMTACTGTVDSGSSTTAASSAGAPATAAATTAATTAAGESQSTSASGGNNGKTIKIGVLTDRSSAAAATVTWAEAGAILAMEEANEAGGLNGIPFELVYRDTASDSANVAQKATELVNEGCIAILGPKSDGEAPTGATWADENKFPMVTPCTMNTRVTVENASKYMFSCGFVAWPIAKMNAKYAADKGYQSAFFIGNDGGASGDSRDFFYRELGDGFKNLGSNQVSSNSTEFSTIISSVVGKNPDVIIGAVAGPNFVSLVNQGTQFGLWDNCDYLGWYTCDSTNTTALAESGNYPYGKVHGVQLWPFWLDEIEGNAEFAIKYSEIGQKYYNKEIGPSDMGYTWYVGIKAITEAAKTTAGDLSPEAMTNALSTVHFSTLYGKDLYFRDFDHLMAHAYYYVTAIKDPTNKWAIPVGDIYAVYQGNEMLPSKEDVQKYAQENGYTFTDLSTK</sequence>
<dbReference type="InterPro" id="IPR028082">
    <property type="entry name" value="Peripla_BP_I"/>
</dbReference>
<comment type="caution">
    <text evidence="5">The sequence shown here is derived from an EMBL/GenBank/DDBJ whole genome shotgun (WGS) entry which is preliminary data.</text>
</comment>
<dbReference type="Gene3D" id="3.40.50.2300">
    <property type="match status" value="2"/>
</dbReference>
<name>A0A2S6HR50_9FIRM</name>
<feature type="signal peptide" evidence="3">
    <location>
        <begin position="1"/>
        <end position="21"/>
    </location>
</feature>
<reference evidence="5 6" key="1">
    <citation type="submission" date="2018-02" db="EMBL/GenBank/DDBJ databases">
        <title>Genomic Encyclopedia of Archaeal and Bacterial Type Strains, Phase II (KMG-II): from individual species to whole genera.</title>
        <authorList>
            <person name="Goeker M."/>
        </authorList>
    </citation>
    <scope>NUCLEOTIDE SEQUENCE [LARGE SCALE GENOMIC DNA]</scope>
    <source>
        <strain evidence="5 6">DSM 3808</strain>
    </source>
</reference>
<protein>
    <submittedName>
        <fullName evidence="5">ABC-type branched-subunit amino acid transport system substrate-binding protein</fullName>
    </submittedName>
</protein>
<keyword evidence="2 3" id="KW-0732">Signal</keyword>
<keyword evidence="6" id="KW-1185">Reference proteome</keyword>
<dbReference type="Proteomes" id="UP000237749">
    <property type="component" value="Unassembled WGS sequence"/>
</dbReference>
<evidence type="ECO:0000313" key="6">
    <source>
        <dbReference type="Proteomes" id="UP000237749"/>
    </source>
</evidence>
<feature type="domain" description="Leucine-binding protein" evidence="4">
    <location>
        <begin position="68"/>
        <end position="416"/>
    </location>
</feature>
<dbReference type="SUPFAM" id="SSF53822">
    <property type="entry name" value="Periplasmic binding protein-like I"/>
    <property type="match status" value="1"/>
</dbReference>
<evidence type="ECO:0000256" key="1">
    <source>
        <dbReference type="ARBA" id="ARBA00010062"/>
    </source>
</evidence>
<organism evidence="5 6">
    <name type="scientific">Lacrimispora xylanisolvens</name>
    <dbReference type="NCBI Taxonomy" id="384636"/>
    <lineage>
        <taxon>Bacteria</taxon>
        <taxon>Bacillati</taxon>
        <taxon>Bacillota</taxon>
        <taxon>Clostridia</taxon>
        <taxon>Lachnospirales</taxon>
        <taxon>Lachnospiraceae</taxon>
        <taxon>Lacrimispora</taxon>
    </lineage>
</organism>
<dbReference type="PANTHER" id="PTHR30483:SF6">
    <property type="entry name" value="PERIPLASMIC BINDING PROTEIN OF ABC TRANSPORTER FOR NATURAL AMINO ACIDS"/>
    <property type="match status" value="1"/>
</dbReference>
<dbReference type="PROSITE" id="PS51257">
    <property type="entry name" value="PROKAR_LIPOPROTEIN"/>
    <property type="match status" value="1"/>
</dbReference>
<accession>A0A2S6HR50</accession>
<feature type="chain" id="PRO_5038795026" evidence="3">
    <location>
        <begin position="22"/>
        <end position="464"/>
    </location>
</feature>
<evidence type="ECO:0000256" key="3">
    <source>
        <dbReference type="SAM" id="SignalP"/>
    </source>
</evidence>
<evidence type="ECO:0000256" key="2">
    <source>
        <dbReference type="ARBA" id="ARBA00022729"/>
    </source>
</evidence>
<evidence type="ECO:0000313" key="5">
    <source>
        <dbReference type="EMBL" id="PPK80012.1"/>
    </source>
</evidence>
<proteinExistence type="inferred from homology"/>